<dbReference type="NCBIfam" id="TIGR03849">
    <property type="entry name" value="arch_ComA"/>
    <property type="match status" value="1"/>
</dbReference>
<evidence type="ECO:0000313" key="3">
    <source>
        <dbReference type="EMBL" id="ADI36986.1"/>
    </source>
</evidence>
<reference evidence="3 4" key="1">
    <citation type="submission" date="2010-05" db="EMBL/GenBank/DDBJ databases">
        <title>Complete sequence of Methanococcus voltae A3.</title>
        <authorList>
            <consortium name="US DOE Joint Genome Institute"/>
            <person name="Lucas S."/>
            <person name="Copeland A."/>
            <person name="Lapidus A."/>
            <person name="Cheng J.-F."/>
            <person name="Bruce D."/>
            <person name="Goodwin L."/>
            <person name="Pitluck S."/>
            <person name="Lowry S."/>
            <person name="Clum A."/>
            <person name="Land M."/>
            <person name="Hauser L."/>
            <person name="Kyrpides N."/>
            <person name="Mikhailova N."/>
            <person name="Whitman W.B."/>
            <person name="Woyke T."/>
        </authorList>
    </citation>
    <scope>NUCLEOTIDE SEQUENCE [LARGE SCALE GENOMIC DNA]</scope>
    <source>
        <strain evidence="4">ATCC BAA-1334 / A3</strain>
    </source>
</reference>
<dbReference type="STRING" id="456320.Mvol_1330"/>
<organism evidence="3 4">
    <name type="scientific">Methanococcus voltae (strain ATCC BAA-1334 / A3)</name>
    <dbReference type="NCBI Taxonomy" id="456320"/>
    <lineage>
        <taxon>Archaea</taxon>
        <taxon>Methanobacteriati</taxon>
        <taxon>Methanobacteriota</taxon>
        <taxon>Methanomada group</taxon>
        <taxon>Methanococci</taxon>
        <taxon>Methanococcales</taxon>
        <taxon>Methanococcaceae</taxon>
        <taxon>Methanococcus</taxon>
    </lineage>
</organism>
<dbReference type="EMBL" id="CP002057">
    <property type="protein sequence ID" value="ADI36986.1"/>
    <property type="molecule type" value="Genomic_DNA"/>
</dbReference>
<dbReference type="EC" id="4.4.1.19" evidence="2"/>
<dbReference type="InParanoid" id="D7DV26"/>
<dbReference type="SUPFAM" id="SSF102110">
    <property type="entry name" value="(2r)-phospho-3-sulfolactate synthase ComA"/>
    <property type="match status" value="1"/>
</dbReference>
<evidence type="ECO:0000256" key="2">
    <source>
        <dbReference type="NCBIfam" id="TIGR03849"/>
    </source>
</evidence>
<dbReference type="OrthoDB" id="6405at2157"/>
<dbReference type="InterPro" id="IPR003830">
    <property type="entry name" value="ComA_synth"/>
</dbReference>
<protein>
    <recommendedName>
        <fullName evidence="2">Phosphosulfolactate synthase</fullName>
        <ecNumber evidence="2">4.4.1.19</ecNumber>
    </recommendedName>
</protein>
<evidence type="ECO:0000256" key="1">
    <source>
        <dbReference type="ARBA" id="ARBA00010424"/>
    </source>
</evidence>
<dbReference type="FunCoup" id="D7DV26">
    <property type="interactions" value="97"/>
</dbReference>
<dbReference type="HOGENOM" id="CLU_062679_2_0_2"/>
<dbReference type="GO" id="GO:0019295">
    <property type="term" value="P:coenzyme M biosynthetic process"/>
    <property type="evidence" value="ECO:0007669"/>
    <property type="project" value="InterPro"/>
</dbReference>
<dbReference type="Pfam" id="PF02679">
    <property type="entry name" value="ComA"/>
    <property type="match status" value="1"/>
</dbReference>
<gene>
    <name evidence="3" type="ordered locus">Mvol_1330</name>
</gene>
<dbReference type="AlphaFoldDB" id="D7DV26"/>
<accession>D7DV26</accession>
<dbReference type="GO" id="GO:0043817">
    <property type="term" value="F:phosphosulfolactate synthase activity"/>
    <property type="evidence" value="ECO:0007669"/>
    <property type="project" value="UniProtKB-UniRule"/>
</dbReference>
<dbReference type="InterPro" id="IPR022370">
    <property type="entry name" value="Arch_ComA"/>
</dbReference>
<dbReference type="Proteomes" id="UP000007722">
    <property type="component" value="Chromosome"/>
</dbReference>
<dbReference type="PANTHER" id="PTHR48413">
    <property type="match status" value="1"/>
</dbReference>
<keyword evidence="4" id="KW-1185">Reference proteome</keyword>
<comment type="similarity">
    <text evidence="1">Belongs to the phosphosulfolactate synthase family.</text>
</comment>
<dbReference type="PANTHER" id="PTHR48413:SF1">
    <property type="entry name" value="PROTEIN HEAT-STRESS-ASSOCIATED 32"/>
    <property type="match status" value="1"/>
</dbReference>
<dbReference type="InterPro" id="IPR036112">
    <property type="entry name" value="ComA_synth_sf"/>
</dbReference>
<dbReference type="InterPro" id="IPR013785">
    <property type="entry name" value="Aldolase_TIM"/>
</dbReference>
<keyword evidence="3" id="KW-0456">Lyase</keyword>
<dbReference type="eggNOG" id="arCOG04896">
    <property type="taxonomic scope" value="Archaea"/>
</dbReference>
<evidence type="ECO:0000313" key="4">
    <source>
        <dbReference type="Proteomes" id="UP000007722"/>
    </source>
</evidence>
<dbReference type="KEGG" id="mvo:Mvol_1330"/>
<proteinExistence type="inferred from homology"/>
<sequence length="254" mass="28852">MESFSFLKIPTHNGLTMIIDKGQSPEYVEHSMRVFGKYISCAKFGWGTSAVQSEEIIMEKIEIYKKYGVKPYPGGTLFEYAFKEDKFEEFLTYCKKLGFECVEISDGSMDIDFSSKCECIRKAKEFGFIVLSEIGKKSIEEDAKIPISEKIKNLKLELESGSDFVILEGREGGKSIGLYDEKGNLKQDDLNEIVNSDIDFKKLIFEAPLKNQQIEFIMRFGNSVNLGNIAFDEVISLETLRRGLRGDTFGKIPK</sequence>
<name>D7DV26_METV3</name>
<dbReference type="Gene3D" id="3.20.20.70">
    <property type="entry name" value="Aldolase class I"/>
    <property type="match status" value="1"/>
</dbReference>